<evidence type="ECO:0000256" key="1">
    <source>
        <dbReference type="SAM" id="MobiDB-lite"/>
    </source>
</evidence>
<feature type="compositionally biased region" description="Basic residues" evidence="1">
    <location>
        <begin position="177"/>
        <end position="187"/>
    </location>
</feature>
<dbReference type="InterPro" id="IPR000835">
    <property type="entry name" value="HTH_MarR-typ"/>
</dbReference>
<feature type="region of interest" description="Disordered" evidence="1">
    <location>
        <begin position="1"/>
        <end position="20"/>
    </location>
</feature>
<dbReference type="Proteomes" id="UP000046373">
    <property type="component" value="Unassembled WGS sequence"/>
</dbReference>
<dbReference type="SMART" id="SM00347">
    <property type="entry name" value="HTH_MARR"/>
    <property type="match status" value="1"/>
</dbReference>
<feature type="region of interest" description="Disordered" evidence="1">
    <location>
        <begin position="164"/>
        <end position="210"/>
    </location>
</feature>
<dbReference type="NCBIfam" id="TIGR02337">
    <property type="entry name" value="HpaR"/>
    <property type="match status" value="1"/>
</dbReference>
<gene>
    <name evidence="3" type="ORF">MPLDJ20_20197</name>
</gene>
<evidence type="ECO:0000313" key="4">
    <source>
        <dbReference type="Proteomes" id="UP000046373"/>
    </source>
</evidence>
<dbReference type="GO" id="GO:0003700">
    <property type="term" value="F:DNA-binding transcription factor activity"/>
    <property type="evidence" value="ECO:0007669"/>
    <property type="project" value="InterPro"/>
</dbReference>
<accession>A0A090GKH6</accession>
<dbReference type="InterPro" id="IPR036388">
    <property type="entry name" value="WH-like_DNA-bd_sf"/>
</dbReference>
<proteinExistence type="predicted"/>
<protein>
    <recommendedName>
        <fullName evidence="2">HTH marR-type domain-containing protein</fullName>
    </recommendedName>
</protein>
<dbReference type="GO" id="GO:0006950">
    <property type="term" value="P:response to stress"/>
    <property type="evidence" value="ECO:0007669"/>
    <property type="project" value="TreeGrafter"/>
</dbReference>
<feature type="domain" description="HTH marR-type" evidence="2">
    <location>
        <begin position="24"/>
        <end position="156"/>
    </location>
</feature>
<reference evidence="3 4" key="1">
    <citation type="submission" date="2014-08" db="EMBL/GenBank/DDBJ databases">
        <authorList>
            <person name="Moulin Lionel"/>
        </authorList>
    </citation>
    <scope>NUCLEOTIDE SEQUENCE [LARGE SCALE GENOMIC DNA]</scope>
</reference>
<dbReference type="Pfam" id="PF12802">
    <property type="entry name" value="MarR_2"/>
    <property type="match status" value="1"/>
</dbReference>
<dbReference type="PANTHER" id="PTHR33164:SF13">
    <property type="entry name" value="4-HYDROXYPHENYLACETATE CATABOLISM PROTEIN"/>
    <property type="match status" value="1"/>
</dbReference>
<sequence length="210" mass="23595">MSGIADLMIKSPKPDPSKAMRSFSASLPMMLLRAREAVMAPFRELLDEHGLTEQQWRVFRVLAKNDEMDVTQLVESTYLLGPSVARILRDLENQKLIVTRADKHDKRRKWVRLAPKGRKQVELIAPPSEAIYAELSETFGSERLTALQGLLEELQATAIANGSWKRHKPNTEAARSAPKRAPIRAGKRTNAADKLRDMGRSTQDAIESEP</sequence>
<feature type="compositionally biased region" description="Basic and acidic residues" evidence="1">
    <location>
        <begin position="190"/>
        <end position="199"/>
    </location>
</feature>
<dbReference type="AlphaFoldDB" id="A0A090GKH6"/>
<dbReference type="GO" id="GO:0003677">
    <property type="term" value="F:DNA binding"/>
    <property type="evidence" value="ECO:0007669"/>
    <property type="project" value="InterPro"/>
</dbReference>
<dbReference type="Gene3D" id="1.10.10.10">
    <property type="entry name" value="Winged helix-like DNA-binding domain superfamily/Winged helix DNA-binding domain"/>
    <property type="match status" value="1"/>
</dbReference>
<name>A0A090GKH6_MESPL</name>
<feature type="compositionally biased region" description="Polar residues" evidence="1">
    <location>
        <begin position="200"/>
        <end position="210"/>
    </location>
</feature>
<dbReference type="GO" id="GO:0045892">
    <property type="term" value="P:negative regulation of DNA-templated transcription"/>
    <property type="evidence" value="ECO:0007669"/>
    <property type="project" value="InterPro"/>
</dbReference>
<dbReference type="InterPro" id="IPR036390">
    <property type="entry name" value="WH_DNA-bd_sf"/>
</dbReference>
<evidence type="ECO:0000313" key="3">
    <source>
        <dbReference type="EMBL" id="CDX35444.1"/>
    </source>
</evidence>
<dbReference type="PANTHER" id="PTHR33164">
    <property type="entry name" value="TRANSCRIPTIONAL REGULATOR, MARR FAMILY"/>
    <property type="match status" value="1"/>
</dbReference>
<dbReference type="EMBL" id="CCNB01000012">
    <property type="protein sequence ID" value="CDX35444.1"/>
    <property type="molecule type" value="Genomic_DNA"/>
</dbReference>
<dbReference type="InterPro" id="IPR039422">
    <property type="entry name" value="MarR/SlyA-like"/>
</dbReference>
<evidence type="ECO:0000259" key="2">
    <source>
        <dbReference type="PROSITE" id="PS50995"/>
    </source>
</evidence>
<organism evidence="3 4">
    <name type="scientific">Mesorhizobium plurifarium</name>
    <dbReference type="NCBI Taxonomy" id="69974"/>
    <lineage>
        <taxon>Bacteria</taxon>
        <taxon>Pseudomonadati</taxon>
        <taxon>Pseudomonadota</taxon>
        <taxon>Alphaproteobacteria</taxon>
        <taxon>Hyphomicrobiales</taxon>
        <taxon>Phyllobacteriaceae</taxon>
        <taxon>Mesorhizobium</taxon>
    </lineage>
</organism>
<dbReference type="PROSITE" id="PS50995">
    <property type="entry name" value="HTH_MARR_2"/>
    <property type="match status" value="1"/>
</dbReference>
<dbReference type="InterPro" id="IPR012712">
    <property type="entry name" value="HpaR/FarR"/>
</dbReference>
<dbReference type="SUPFAM" id="SSF46785">
    <property type="entry name" value="Winged helix' DNA-binding domain"/>
    <property type="match status" value="1"/>
</dbReference>